<dbReference type="InterPro" id="IPR008969">
    <property type="entry name" value="CarboxyPept-like_regulatory"/>
</dbReference>
<proteinExistence type="predicted"/>
<sequence length="233" mass="26104">MKKLILFFLFLGGAVFAGAREQWVTGHVFIRGTMQAMPFASVWLLDPQTGESEYAAFTSVNGWYDFGNVEMDRVYLLKVTAPGCETVTKKIKPRYDATVRLNRTYNIALERTPDAGMLMPVAMYVPAEIAPDAVTIEDVYGHIPGIVYEDGFFTDENGADVRILFNGYIMYSAEYEKLCELATAKDIVSIDYYDLSDTDSPYYAGVLDFRINIAGNDALAITEPLMENPSWDI</sequence>
<reference evidence="2 3" key="1">
    <citation type="submission" date="2014-09" db="EMBL/GenBank/DDBJ databases">
        <title>Alistipes sp. 627, sp. nov., a novel member of the family Rikenellaceae isolated from human faeces.</title>
        <authorList>
            <person name="Shkoporov A.N."/>
            <person name="Chaplin A.V."/>
            <person name="Motuzova O.V."/>
            <person name="Kafarskaia L.I."/>
            <person name="Khokhlova E.V."/>
            <person name="Efimov B.A."/>
        </authorList>
    </citation>
    <scope>NUCLEOTIDE SEQUENCE [LARGE SCALE GENOMIC DNA]</scope>
    <source>
        <strain evidence="2 3">627</strain>
    </source>
</reference>
<dbReference type="RefSeq" id="WP_035472529.1">
    <property type="nucleotide sequence ID" value="NZ_JRGF01000004.1"/>
</dbReference>
<keyword evidence="1" id="KW-0732">Signal</keyword>
<organism evidence="2 3">
    <name type="scientific">Alistipes inops</name>
    <dbReference type="NCBI Taxonomy" id="1501391"/>
    <lineage>
        <taxon>Bacteria</taxon>
        <taxon>Pseudomonadati</taxon>
        <taxon>Bacteroidota</taxon>
        <taxon>Bacteroidia</taxon>
        <taxon>Bacteroidales</taxon>
        <taxon>Rikenellaceae</taxon>
        <taxon>Alistipes</taxon>
    </lineage>
</organism>
<gene>
    <name evidence="2" type="ORF">LG35_04160</name>
</gene>
<name>A0ABR4YJJ7_9BACT</name>
<evidence type="ECO:0008006" key="4">
    <source>
        <dbReference type="Google" id="ProtNLM"/>
    </source>
</evidence>
<feature type="chain" id="PRO_5045989232" description="Carboxypeptidase regulatory-like domain-containing protein" evidence="1">
    <location>
        <begin position="20"/>
        <end position="233"/>
    </location>
</feature>
<feature type="signal peptide" evidence="1">
    <location>
        <begin position="1"/>
        <end position="19"/>
    </location>
</feature>
<dbReference type="Proteomes" id="UP000030889">
    <property type="component" value="Unassembled WGS sequence"/>
</dbReference>
<evidence type="ECO:0000313" key="2">
    <source>
        <dbReference type="EMBL" id="KHE42429.1"/>
    </source>
</evidence>
<evidence type="ECO:0000313" key="3">
    <source>
        <dbReference type="Proteomes" id="UP000030889"/>
    </source>
</evidence>
<evidence type="ECO:0000256" key="1">
    <source>
        <dbReference type="SAM" id="SignalP"/>
    </source>
</evidence>
<accession>A0ABR4YJJ7</accession>
<comment type="caution">
    <text evidence="2">The sequence shown here is derived from an EMBL/GenBank/DDBJ whole genome shotgun (WGS) entry which is preliminary data.</text>
</comment>
<keyword evidence="3" id="KW-1185">Reference proteome</keyword>
<protein>
    <recommendedName>
        <fullName evidence="4">Carboxypeptidase regulatory-like domain-containing protein</fullName>
    </recommendedName>
</protein>
<dbReference type="SUPFAM" id="SSF49464">
    <property type="entry name" value="Carboxypeptidase regulatory domain-like"/>
    <property type="match status" value="1"/>
</dbReference>
<dbReference type="EMBL" id="JRGF01000004">
    <property type="protein sequence ID" value="KHE42429.1"/>
    <property type="molecule type" value="Genomic_DNA"/>
</dbReference>